<accession>A0AA35YHK8</accession>
<dbReference type="Proteomes" id="UP001177003">
    <property type="component" value="Chromosome 2"/>
</dbReference>
<dbReference type="EMBL" id="OX465078">
    <property type="protein sequence ID" value="CAI9274057.1"/>
    <property type="molecule type" value="Genomic_DNA"/>
</dbReference>
<reference evidence="1" key="1">
    <citation type="submission" date="2023-04" db="EMBL/GenBank/DDBJ databases">
        <authorList>
            <person name="Vijverberg K."/>
            <person name="Xiong W."/>
            <person name="Schranz E."/>
        </authorList>
    </citation>
    <scope>NUCLEOTIDE SEQUENCE</scope>
</reference>
<evidence type="ECO:0000313" key="2">
    <source>
        <dbReference type="Proteomes" id="UP001177003"/>
    </source>
</evidence>
<proteinExistence type="predicted"/>
<dbReference type="AlphaFoldDB" id="A0AA35YHK8"/>
<evidence type="ECO:0000313" key="1">
    <source>
        <dbReference type="EMBL" id="CAI9274057.1"/>
    </source>
</evidence>
<name>A0AA35YHK8_LACSI</name>
<sequence length="160" mass="17878">MAVDNFIGGEGRYCLSAGLIIWFQETGIHNTRRLLSVEKQVAIALRRLASGESQVSVGASFNVGQSTVCQFTTRDVEIFKGGAVKESQYFKREVLEKGLPGKGKITCDTELFGAKRFLIYVEPVFSEDGEKIGVNYMGMEITDQIKRRENMAKLWEEIAV</sequence>
<protein>
    <submittedName>
        <fullName evidence="1">Uncharacterized protein</fullName>
    </submittedName>
</protein>
<gene>
    <name evidence="1" type="ORF">LSALG_LOCUS14167</name>
</gene>
<organism evidence="1 2">
    <name type="scientific">Lactuca saligna</name>
    <name type="common">Willowleaf lettuce</name>
    <dbReference type="NCBI Taxonomy" id="75948"/>
    <lineage>
        <taxon>Eukaryota</taxon>
        <taxon>Viridiplantae</taxon>
        <taxon>Streptophyta</taxon>
        <taxon>Embryophyta</taxon>
        <taxon>Tracheophyta</taxon>
        <taxon>Spermatophyta</taxon>
        <taxon>Magnoliopsida</taxon>
        <taxon>eudicotyledons</taxon>
        <taxon>Gunneridae</taxon>
        <taxon>Pentapetalae</taxon>
        <taxon>asterids</taxon>
        <taxon>campanulids</taxon>
        <taxon>Asterales</taxon>
        <taxon>Asteraceae</taxon>
        <taxon>Cichorioideae</taxon>
        <taxon>Cichorieae</taxon>
        <taxon>Lactucinae</taxon>
        <taxon>Lactuca</taxon>
    </lineage>
</organism>
<keyword evidence="2" id="KW-1185">Reference proteome</keyword>